<reference evidence="10" key="1">
    <citation type="submission" date="2023-03" db="EMBL/GenBank/DDBJ databases">
        <title>Chitinimonas shenzhenensis gen. nov., sp. nov., a novel member of family Burkholderiaceae isolated from activated sludge collected in Shen Zhen, China.</title>
        <authorList>
            <person name="Wang X."/>
        </authorList>
    </citation>
    <scope>NUCLEOTIDE SEQUENCE</scope>
    <source>
        <strain evidence="10">DQS-5</strain>
    </source>
</reference>
<dbReference type="InterPro" id="IPR013785">
    <property type="entry name" value="Aldolase_TIM"/>
</dbReference>
<dbReference type="PANTHER" id="PTHR42747:SF3">
    <property type="entry name" value="NITRONATE MONOOXYGENASE-RELATED"/>
    <property type="match status" value="1"/>
</dbReference>
<gene>
    <name evidence="10" type="ORF">PZA18_01410</name>
</gene>
<comment type="similarity">
    <text evidence="2">Belongs to the nitronate monooxygenase family. NMO class I subfamily.</text>
</comment>
<dbReference type="RefSeq" id="WP_284098978.1">
    <property type="nucleotide sequence ID" value="NZ_JARRAF010000001.1"/>
</dbReference>
<dbReference type="Gene3D" id="3.20.20.70">
    <property type="entry name" value="Aldolase class I"/>
    <property type="match status" value="1"/>
</dbReference>
<keyword evidence="5" id="KW-0288">FMN</keyword>
<evidence type="ECO:0000256" key="9">
    <source>
        <dbReference type="ARBA" id="ARBA00049401"/>
    </source>
</evidence>
<sequence>MWKQTALTRQLGLSVPIIQGPFGGGLSSVELTALVSEAGGMGSFGAHHQTAEQIMQTVRAIRERTRQPFAINLWIPQADSERLQLDEAAFAQYIQPLQPFFDELGMAPPTLPEQFWPPYAEQVEAVLAARPPVFSFVFGIPSPDILQRCRELGIQTLGAATTVDEAVALEQAGVDMIVATGFEAGGHRVSFLRSAEASLTGTFALVPQVVDAVKVPVIAAGGIADGRGIAAALTLGAHGAQIGTAFLACQQSSASALHRQMLFSPQARYTGLTRAFSGRLARGIRNRLMDALQGYEASLPPYPLQYWVAGTLKAAALAQGRADLMALWCGQSAALLRETDAAALMDSLVAQTGEILDARRTGNG</sequence>
<keyword evidence="3" id="KW-0216">Detoxification</keyword>
<keyword evidence="4" id="KW-0285">Flavoprotein</keyword>
<keyword evidence="11" id="KW-1185">Reference proteome</keyword>
<evidence type="ECO:0000256" key="2">
    <source>
        <dbReference type="ARBA" id="ARBA00009881"/>
    </source>
</evidence>
<comment type="catalytic activity">
    <reaction evidence="9">
        <text>3 propionate 3-nitronate + 3 O2 + H2O = 3 3-oxopropanoate + 2 nitrate + nitrite + H2O2 + 3 H(+)</text>
        <dbReference type="Rhea" id="RHEA:57332"/>
        <dbReference type="ChEBI" id="CHEBI:15377"/>
        <dbReference type="ChEBI" id="CHEBI:15378"/>
        <dbReference type="ChEBI" id="CHEBI:15379"/>
        <dbReference type="ChEBI" id="CHEBI:16240"/>
        <dbReference type="ChEBI" id="CHEBI:16301"/>
        <dbReference type="ChEBI" id="CHEBI:17632"/>
        <dbReference type="ChEBI" id="CHEBI:33190"/>
        <dbReference type="ChEBI" id="CHEBI:136067"/>
    </reaction>
</comment>
<proteinExistence type="inferred from homology"/>
<evidence type="ECO:0000313" key="10">
    <source>
        <dbReference type="EMBL" id="MDK2122699.1"/>
    </source>
</evidence>
<dbReference type="EMBL" id="JARRAF010000001">
    <property type="protein sequence ID" value="MDK2122699.1"/>
    <property type="molecule type" value="Genomic_DNA"/>
</dbReference>
<dbReference type="CDD" id="cd04730">
    <property type="entry name" value="NPD_like"/>
    <property type="match status" value="1"/>
</dbReference>
<dbReference type="Pfam" id="PF03060">
    <property type="entry name" value="NMO"/>
    <property type="match status" value="1"/>
</dbReference>
<dbReference type="Proteomes" id="UP001172778">
    <property type="component" value="Unassembled WGS sequence"/>
</dbReference>
<evidence type="ECO:0000256" key="4">
    <source>
        <dbReference type="ARBA" id="ARBA00022630"/>
    </source>
</evidence>
<protein>
    <recommendedName>
        <fullName evidence="8">Propionate 3-nitronate monooxygenase</fullName>
    </recommendedName>
</protein>
<evidence type="ECO:0000256" key="5">
    <source>
        <dbReference type="ARBA" id="ARBA00022643"/>
    </source>
</evidence>
<dbReference type="PANTHER" id="PTHR42747">
    <property type="entry name" value="NITRONATE MONOOXYGENASE-RELATED"/>
    <property type="match status" value="1"/>
</dbReference>
<evidence type="ECO:0000256" key="8">
    <source>
        <dbReference type="ARBA" id="ARBA00031155"/>
    </source>
</evidence>
<evidence type="ECO:0000256" key="6">
    <source>
        <dbReference type="ARBA" id="ARBA00023002"/>
    </source>
</evidence>
<keyword evidence="6 10" id="KW-0560">Oxidoreductase</keyword>
<dbReference type="SUPFAM" id="SSF51412">
    <property type="entry name" value="Inosine monophosphate dehydrogenase (IMPDH)"/>
    <property type="match status" value="1"/>
</dbReference>
<dbReference type="InterPro" id="IPR004136">
    <property type="entry name" value="NMO"/>
</dbReference>
<evidence type="ECO:0000256" key="7">
    <source>
        <dbReference type="ARBA" id="ARBA00023033"/>
    </source>
</evidence>
<dbReference type="GO" id="GO:0004497">
    <property type="term" value="F:monooxygenase activity"/>
    <property type="evidence" value="ECO:0007669"/>
    <property type="project" value="UniProtKB-KW"/>
</dbReference>
<keyword evidence="7 10" id="KW-0503">Monooxygenase</keyword>
<evidence type="ECO:0000313" key="11">
    <source>
        <dbReference type="Proteomes" id="UP001172778"/>
    </source>
</evidence>
<comment type="cofactor">
    <cofactor evidence="1">
        <name>FMN</name>
        <dbReference type="ChEBI" id="CHEBI:58210"/>
    </cofactor>
</comment>
<organism evidence="10 11">
    <name type="scientific">Parachitinimonas caeni</name>
    <dbReference type="NCBI Taxonomy" id="3031301"/>
    <lineage>
        <taxon>Bacteria</taxon>
        <taxon>Pseudomonadati</taxon>
        <taxon>Pseudomonadota</taxon>
        <taxon>Betaproteobacteria</taxon>
        <taxon>Neisseriales</taxon>
        <taxon>Chitinibacteraceae</taxon>
        <taxon>Parachitinimonas</taxon>
    </lineage>
</organism>
<name>A0ABT7DRW5_9NEIS</name>
<comment type="caution">
    <text evidence="10">The sequence shown here is derived from an EMBL/GenBank/DDBJ whole genome shotgun (WGS) entry which is preliminary data.</text>
</comment>
<evidence type="ECO:0000256" key="3">
    <source>
        <dbReference type="ARBA" id="ARBA00022575"/>
    </source>
</evidence>
<evidence type="ECO:0000256" key="1">
    <source>
        <dbReference type="ARBA" id="ARBA00001917"/>
    </source>
</evidence>
<accession>A0ABT7DRW5</accession>